<organism evidence="6 7">
    <name type="scientific">Podarcis lilfordi</name>
    <name type="common">Lilford's wall lizard</name>
    <dbReference type="NCBI Taxonomy" id="74358"/>
    <lineage>
        <taxon>Eukaryota</taxon>
        <taxon>Metazoa</taxon>
        <taxon>Chordata</taxon>
        <taxon>Craniata</taxon>
        <taxon>Vertebrata</taxon>
        <taxon>Euteleostomi</taxon>
        <taxon>Lepidosauria</taxon>
        <taxon>Squamata</taxon>
        <taxon>Bifurcata</taxon>
        <taxon>Unidentata</taxon>
        <taxon>Episquamata</taxon>
        <taxon>Laterata</taxon>
        <taxon>Lacertibaenia</taxon>
        <taxon>Lacertidae</taxon>
        <taxon>Podarcis</taxon>
    </lineage>
</organism>
<protein>
    <submittedName>
        <fullName evidence="6">Vesicle-associated membrane protein 5</fullName>
    </submittedName>
</protein>
<dbReference type="SUPFAM" id="SSF58038">
    <property type="entry name" value="SNARE fusion complex"/>
    <property type="match status" value="1"/>
</dbReference>
<evidence type="ECO:0000313" key="6">
    <source>
        <dbReference type="EMBL" id="CAI5783388.1"/>
    </source>
</evidence>
<evidence type="ECO:0000259" key="5">
    <source>
        <dbReference type="PROSITE" id="PS50892"/>
    </source>
</evidence>
<evidence type="ECO:0000313" key="7">
    <source>
        <dbReference type="Proteomes" id="UP001178461"/>
    </source>
</evidence>
<dbReference type="GO" id="GO:0012505">
    <property type="term" value="C:endomembrane system"/>
    <property type="evidence" value="ECO:0007669"/>
    <property type="project" value="UniProtKB-SubCell"/>
</dbReference>
<dbReference type="GO" id="GO:0005886">
    <property type="term" value="C:plasma membrane"/>
    <property type="evidence" value="ECO:0007669"/>
    <property type="project" value="TreeGrafter"/>
</dbReference>
<dbReference type="Pfam" id="PF00957">
    <property type="entry name" value="Synaptobrevin"/>
    <property type="match status" value="1"/>
</dbReference>
<feature type="transmembrane region" description="Helical" evidence="4">
    <location>
        <begin position="71"/>
        <end position="93"/>
    </location>
</feature>
<comment type="subcellular location">
    <subcellularLocation>
        <location evidence="2">Endomembrane system</location>
        <topology evidence="2">Single-pass type IV membrane protein</topology>
    </subcellularLocation>
</comment>
<dbReference type="Gene3D" id="1.20.5.110">
    <property type="match status" value="1"/>
</dbReference>
<sequence>MGENNLKRCQGEAEQVTEIMLENYNKVLEREGKLSELDKRADELRNQSVAFSKTTGTVARQMRWKNMKWKVILGGVVAGVLILILAIVLYFTLPSSENKG</sequence>
<keyword evidence="4" id="KW-0812">Transmembrane</keyword>
<dbReference type="InterPro" id="IPR016444">
    <property type="entry name" value="Synaptobrevin/VAMP"/>
</dbReference>
<evidence type="ECO:0000256" key="3">
    <source>
        <dbReference type="PROSITE-ProRule" id="PRU00290"/>
    </source>
</evidence>
<name>A0AA35KTP0_9SAUR</name>
<dbReference type="PRINTS" id="PR00219">
    <property type="entry name" value="SYNAPTOBREVN"/>
</dbReference>
<dbReference type="EMBL" id="OX395133">
    <property type="protein sequence ID" value="CAI5783388.1"/>
    <property type="molecule type" value="Genomic_DNA"/>
</dbReference>
<dbReference type="PANTHER" id="PTHR47462:SF1">
    <property type="entry name" value="VESICLE-ASSOCIATED MEMBRANE PROTEIN 5"/>
    <property type="match status" value="1"/>
</dbReference>
<dbReference type="InterPro" id="IPR042581">
    <property type="entry name" value="VAMP5_R-SNARE"/>
</dbReference>
<dbReference type="CDD" id="cd15872">
    <property type="entry name" value="R-SNARE_VAMP5"/>
    <property type="match status" value="1"/>
</dbReference>
<dbReference type="InterPro" id="IPR001388">
    <property type="entry name" value="Synaptobrevin-like"/>
</dbReference>
<proteinExistence type="inferred from homology"/>
<dbReference type="PROSITE" id="PS50892">
    <property type="entry name" value="V_SNARE"/>
    <property type="match status" value="1"/>
</dbReference>
<comment type="similarity">
    <text evidence="1">Belongs to the synaptobrevin family.</text>
</comment>
<keyword evidence="7" id="KW-1185">Reference proteome</keyword>
<keyword evidence="4" id="KW-1133">Transmembrane helix</keyword>
<evidence type="ECO:0000256" key="2">
    <source>
        <dbReference type="ARBA" id="ARBA00046280"/>
    </source>
</evidence>
<dbReference type="PIRSF" id="PIRSF005409">
    <property type="entry name" value="Synaptobrevin_euk"/>
    <property type="match status" value="1"/>
</dbReference>
<dbReference type="InterPro" id="IPR042166">
    <property type="entry name" value="Vamp5"/>
</dbReference>
<dbReference type="PANTHER" id="PTHR47462">
    <property type="entry name" value="VESICLE-ASSOCIATED MEMBRANE PROTEIN 5"/>
    <property type="match status" value="1"/>
</dbReference>
<reference evidence="6" key="1">
    <citation type="submission" date="2022-12" db="EMBL/GenBank/DDBJ databases">
        <authorList>
            <person name="Alioto T."/>
            <person name="Alioto T."/>
            <person name="Gomez Garrido J."/>
        </authorList>
    </citation>
    <scope>NUCLEOTIDE SEQUENCE</scope>
</reference>
<dbReference type="InterPro" id="IPR042855">
    <property type="entry name" value="V_SNARE_CC"/>
</dbReference>
<dbReference type="GO" id="GO:0043001">
    <property type="term" value="P:Golgi to plasma membrane protein transport"/>
    <property type="evidence" value="ECO:0007669"/>
    <property type="project" value="TreeGrafter"/>
</dbReference>
<dbReference type="Proteomes" id="UP001178461">
    <property type="component" value="Chromosome 8"/>
</dbReference>
<dbReference type="AlphaFoldDB" id="A0AA35KTP0"/>
<gene>
    <name evidence="6" type="ORF">PODLI_1B006083</name>
</gene>
<accession>A0AA35KTP0</accession>
<feature type="domain" description="V-SNARE coiled-coil homology" evidence="5">
    <location>
        <begin position="5"/>
        <end position="65"/>
    </location>
</feature>
<keyword evidence="3" id="KW-0175">Coiled coil</keyword>
<evidence type="ECO:0000256" key="4">
    <source>
        <dbReference type="SAM" id="Phobius"/>
    </source>
</evidence>
<keyword evidence="4" id="KW-0472">Membrane</keyword>
<evidence type="ECO:0000256" key="1">
    <source>
        <dbReference type="ARBA" id="ARBA00008025"/>
    </source>
</evidence>